<accession>A0A179D326</accession>
<dbReference type="AlphaFoldDB" id="A0A179D326"/>
<keyword evidence="2" id="KW-0963">Cytoplasm</keyword>
<dbReference type="InterPro" id="IPR058240">
    <property type="entry name" value="rSAM_sf"/>
</dbReference>
<reference evidence="4 5" key="1">
    <citation type="submission" date="2016-04" db="EMBL/GenBank/DDBJ databases">
        <title>Genome analysis of Thermosulfurimonas dismutans, the first thermophilic sulfur-disproportionating bacterium of the phylum Thermodesulfobacteria.</title>
        <authorList>
            <person name="Mardanov A.V."/>
            <person name="Beletsky A.V."/>
            <person name="Kadnikov V.V."/>
            <person name="Slobodkin A.I."/>
            <person name="Ravin N.V."/>
        </authorList>
    </citation>
    <scope>NUCLEOTIDE SEQUENCE [LARGE SCALE GENOMIC DNA]</scope>
    <source>
        <strain evidence="4 5">S95</strain>
    </source>
</reference>
<dbReference type="SFLD" id="SFLDS00029">
    <property type="entry name" value="Radical_SAM"/>
    <property type="match status" value="1"/>
</dbReference>
<dbReference type="InterPro" id="IPR034505">
    <property type="entry name" value="Coproporphyrinogen-III_oxidase"/>
</dbReference>
<dbReference type="Proteomes" id="UP000078390">
    <property type="component" value="Unassembled WGS sequence"/>
</dbReference>
<dbReference type="PANTHER" id="PTHR13932:SF5">
    <property type="entry name" value="RADICAL S-ADENOSYL METHIONINE DOMAIN-CONTAINING PROTEIN 1, MITOCHONDRIAL"/>
    <property type="match status" value="1"/>
</dbReference>
<evidence type="ECO:0000259" key="3">
    <source>
        <dbReference type="PROSITE" id="PS51918"/>
    </source>
</evidence>
<evidence type="ECO:0000313" key="5">
    <source>
        <dbReference type="Proteomes" id="UP000078390"/>
    </source>
</evidence>
<dbReference type="InterPro" id="IPR007197">
    <property type="entry name" value="rSAM"/>
</dbReference>
<comment type="caution">
    <text evidence="4">The sequence shown here is derived from an EMBL/GenBank/DDBJ whole genome shotgun (WGS) entry which is preliminary data.</text>
</comment>
<keyword evidence="2" id="KW-0479">Metal-binding</keyword>
<keyword evidence="2" id="KW-0349">Heme</keyword>
<keyword evidence="2" id="KW-0411">Iron-sulfur</keyword>
<dbReference type="OrthoDB" id="9808022at2"/>
<dbReference type="InterPro" id="IPR010723">
    <property type="entry name" value="HemN_C"/>
</dbReference>
<sequence>MEAALYLHVPFCRQKCPYCDFYSVPTKPEEKIYLKAVLREAEIWKSAISGDLSFVTFYAGGGTPSLLSPSFYEKLFEGLGRLFDFRPEELTLEANPEGLNRGILTAYRKVGFNRLSLGLQSLSEKGLRALGRRHTLEKAFRAISDARESGFENLSVDLIFGWPGETLEDLQRELEGILRISPEHLSYYELTPEKGTPLFEELAAGRTRLPEEDTVVSMYLTIHESLSAAGYHHYEISNYARPGHTCRHNLFYWKALPYLGLGPGAASFLENKRYRTPPNLTLYYRALSEDKFPAILEETLSPEEAFREAIILGLRLLEGVSALELYRRFGFDLFQIFSQELEKLLKTGLIIKEGDRLRLSLRGVILSNQVKLYFL</sequence>
<dbReference type="SFLD" id="SFLDG01082">
    <property type="entry name" value="B12-binding_domain_containing"/>
    <property type="match status" value="1"/>
</dbReference>
<proteinExistence type="inferred from homology"/>
<evidence type="ECO:0000313" key="4">
    <source>
        <dbReference type="EMBL" id="OAQ20484.1"/>
    </source>
</evidence>
<dbReference type="Gene3D" id="3.80.30.20">
    <property type="entry name" value="tm_1862 like domain"/>
    <property type="match status" value="1"/>
</dbReference>
<dbReference type="SFLD" id="SFLDF00288">
    <property type="entry name" value="HemN-like__clustered_with_nucl"/>
    <property type="match status" value="1"/>
</dbReference>
<evidence type="ECO:0000256" key="2">
    <source>
        <dbReference type="RuleBase" id="RU364116"/>
    </source>
</evidence>
<organism evidence="4 5">
    <name type="scientific">Thermosulfurimonas dismutans</name>
    <dbReference type="NCBI Taxonomy" id="999894"/>
    <lineage>
        <taxon>Bacteria</taxon>
        <taxon>Pseudomonadati</taxon>
        <taxon>Thermodesulfobacteriota</taxon>
        <taxon>Thermodesulfobacteria</taxon>
        <taxon>Thermodesulfobacteriales</taxon>
        <taxon>Thermodesulfobacteriaceae</taxon>
        <taxon>Thermosulfurimonas</taxon>
    </lineage>
</organism>
<dbReference type="SUPFAM" id="SSF102114">
    <property type="entry name" value="Radical SAM enzymes"/>
    <property type="match status" value="1"/>
</dbReference>
<keyword evidence="2" id="KW-0004">4Fe-4S</keyword>
<comment type="function">
    <text evidence="2">Probably acts as a heme chaperone, transferring heme to an unknown acceptor. Binds one molecule of heme per monomer, possibly covalently. Binds 1 [4Fe-4S] cluster. The cluster is coordinated with 3 cysteines and an exchangeable S-adenosyl-L-methionine.</text>
</comment>
<name>A0A179D326_9BACT</name>
<dbReference type="STRING" id="999894.TDIS_1393"/>
<dbReference type="Pfam" id="PF06969">
    <property type="entry name" value="HemN_C"/>
    <property type="match status" value="1"/>
</dbReference>
<protein>
    <recommendedName>
        <fullName evidence="2">Heme chaperone HemW</fullName>
    </recommendedName>
</protein>
<comment type="similarity">
    <text evidence="1">Belongs to the anaerobic coproporphyrinogen-III oxidase family. HemW subfamily.</text>
</comment>
<dbReference type="NCBIfam" id="TIGR00539">
    <property type="entry name" value="hemN_rel"/>
    <property type="match status" value="1"/>
</dbReference>
<dbReference type="GO" id="GO:0004109">
    <property type="term" value="F:coproporphyrinogen oxidase activity"/>
    <property type="evidence" value="ECO:0007669"/>
    <property type="project" value="InterPro"/>
</dbReference>
<dbReference type="GO" id="GO:0046872">
    <property type="term" value="F:metal ion binding"/>
    <property type="evidence" value="ECO:0007669"/>
    <property type="project" value="UniProtKB-UniRule"/>
</dbReference>
<dbReference type="CDD" id="cd01335">
    <property type="entry name" value="Radical_SAM"/>
    <property type="match status" value="1"/>
</dbReference>
<dbReference type="InterPro" id="IPR006638">
    <property type="entry name" value="Elp3/MiaA/NifB-like_rSAM"/>
</dbReference>
<dbReference type="PATRIC" id="fig|999894.6.peg.1391"/>
<dbReference type="EMBL" id="LWLG01000010">
    <property type="protein sequence ID" value="OAQ20484.1"/>
    <property type="molecule type" value="Genomic_DNA"/>
</dbReference>
<keyword evidence="2" id="KW-0408">Iron</keyword>
<dbReference type="SMART" id="SM00729">
    <property type="entry name" value="Elp3"/>
    <property type="match status" value="1"/>
</dbReference>
<dbReference type="InterPro" id="IPR023404">
    <property type="entry name" value="rSAM_horseshoe"/>
</dbReference>
<feature type="domain" description="Radical SAM core" evidence="3">
    <location>
        <begin position="1"/>
        <end position="229"/>
    </location>
</feature>
<dbReference type="PROSITE" id="PS51918">
    <property type="entry name" value="RADICAL_SAM"/>
    <property type="match status" value="1"/>
</dbReference>
<dbReference type="GO" id="GO:0051539">
    <property type="term" value="F:4 iron, 4 sulfur cluster binding"/>
    <property type="evidence" value="ECO:0007669"/>
    <property type="project" value="UniProtKB-UniRule"/>
</dbReference>
<dbReference type="GO" id="GO:0005737">
    <property type="term" value="C:cytoplasm"/>
    <property type="evidence" value="ECO:0007669"/>
    <property type="project" value="UniProtKB-SubCell"/>
</dbReference>
<comment type="subcellular location">
    <subcellularLocation>
        <location evidence="2">Cytoplasm</location>
    </subcellularLocation>
</comment>
<dbReference type="Pfam" id="PF04055">
    <property type="entry name" value="Radical_SAM"/>
    <property type="match status" value="1"/>
</dbReference>
<keyword evidence="2" id="KW-0949">S-adenosyl-L-methionine</keyword>
<evidence type="ECO:0000256" key="1">
    <source>
        <dbReference type="ARBA" id="ARBA00006100"/>
    </source>
</evidence>
<gene>
    <name evidence="4" type="ORF">TDIS_1393</name>
</gene>
<dbReference type="GO" id="GO:0006779">
    <property type="term" value="P:porphyrin-containing compound biosynthetic process"/>
    <property type="evidence" value="ECO:0007669"/>
    <property type="project" value="InterPro"/>
</dbReference>
<dbReference type="RefSeq" id="WP_068670693.1">
    <property type="nucleotide sequence ID" value="NZ_LWLG01000010.1"/>
</dbReference>
<keyword evidence="2" id="KW-0143">Chaperone</keyword>
<keyword evidence="5" id="KW-1185">Reference proteome</keyword>
<dbReference type="PANTHER" id="PTHR13932">
    <property type="entry name" value="COPROPORPHYRINIGEN III OXIDASE"/>
    <property type="match status" value="1"/>
</dbReference>
<dbReference type="SFLD" id="SFLDF00562">
    <property type="entry name" value="HemN-like__clustered_with_heat"/>
    <property type="match status" value="1"/>
</dbReference>
<dbReference type="SFLD" id="SFLDG01065">
    <property type="entry name" value="anaerobic_coproporphyrinogen-I"/>
    <property type="match status" value="1"/>
</dbReference>
<dbReference type="InterPro" id="IPR004559">
    <property type="entry name" value="HemW-like"/>
</dbReference>